<sequence>MQIGQRPHTRNLWGWTKVVILNLLATAVLTEVLPAQVQSSLPQPIPLPKPTETPKDMPYPGVVELHIDATDVLRRVYRIRELMPVVGHGMHTFLFPEWTPGDHAPNEPLEKMAGLIITAKGSRVHWIRDTVDVHAFHVDVPAGVTQLEMQYEYLGSTGPDTGPVLITPTMLDLQWQSVILYPAGHFIRDVRYHPSVTLPSGWAYLTSLDGGVTAPQPGENTVTFPTIALDALIDQPVMAGRYLKQIVLTETPAPVRLDVAAESPENLSALSEVAKHFVALMPQANRLFGSHHYDHYDHMLFLSDELSTYFEHHRSGENSAPANFLKPSPNSTATAADLSFIVHGYVHSWNGMYRRPAEMWTPNLNTPERDSMLWVFEGLTDYWADVLSFRAGFYSHDNIDEQFSGLAATMTLDAGADWRSLEDTNNDAVILARRPASWPSWQRNMFDPYDSGEMIWLEADAIIRQESAGNRSLDDFARSFFGGGSDSGNVTKTYTFDAMLASLTAVQPYDWHSFFRSHLDDYGQGRLIHSIERTGYQLVFTDKSPGSSPPSGPLDLAYSLGMRVSPSGAIYAVHWGGPAFNANLTIGETIVSVNGKPYAPGVLVDAIRAAESSGPLDLVVKRGRWQHPASIIWKGGMRYPHLKRLPDNAPLLDEILDPISSTVVQ</sequence>
<evidence type="ECO:0000259" key="1">
    <source>
        <dbReference type="Pfam" id="PF05299"/>
    </source>
</evidence>
<dbReference type="InterPro" id="IPR027268">
    <property type="entry name" value="Peptidase_M4/M1_CTD_sf"/>
</dbReference>
<proteinExistence type="predicted"/>
<dbReference type="InterPro" id="IPR036034">
    <property type="entry name" value="PDZ_sf"/>
</dbReference>
<feature type="domain" description="Peptidase M61 N-terminal" evidence="2">
    <location>
        <begin position="65"/>
        <end position="241"/>
    </location>
</feature>
<name>A0A2Z5GAP8_9BACT</name>
<dbReference type="OrthoDB" id="9778516at2"/>
<dbReference type="Proteomes" id="UP000253606">
    <property type="component" value="Chromosome"/>
</dbReference>
<dbReference type="InterPro" id="IPR040756">
    <property type="entry name" value="Peptidase_M61_N"/>
</dbReference>
<accession>A0A2Z5GAP8</accession>
<dbReference type="InterPro" id="IPR024191">
    <property type="entry name" value="Peptidase_M61"/>
</dbReference>
<keyword evidence="4" id="KW-1185">Reference proteome</keyword>
<dbReference type="PIRSF" id="PIRSF016493">
    <property type="entry name" value="Glycyl_aminpptds"/>
    <property type="match status" value="1"/>
</dbReference>
<dbReference type="Pfam" id="PF17899">
    <property type="entry name" value="Peptidase_M61_N"/>
    <property type="match status" value="1"/>
</dbReference>
<protein>
    <submittedName>
        <fullName evidence="3">PDZ domain family protein</fullName>
    </submittedName>
</protein>
<reference evidence="3 4" key="1">
    <citation type="journal article" date="2018" name="Front. Microbiol.">
        <title>Hydrolytic Capabilities as a Key to Environmental Success: Chitinolytic and Cellulolytic Acidobacteria From Acidic Sub-arctic Soils and Boreal Peatlands.</title>
        <authorList>
            <person name="Belova S.E."/>
            <person name="Ravin N.V."/>
            <person name="Pankratov T.A."/>
            <person name="Rakitin A.L."/>
            <person name="Ivanova A.A."/>
            <person name="Beletsky A.V."/>
            <person name="Mardanov A.V."/>
            <person name="Sinninghe Damste J.S."/>
            <person name="Dedysh S.N."/>
        </authorList>
    </citation>
    <scope>NUCLEOTIDE SEQUENCE [LARGE SCALE GENOMIC DNA]</scope>
    <source>
        <strain evidence="3 4">SBC82</strain>
    </source>
</reference>
<dbReference type="SUPFAM" id="SSF50156">
    <property type="entry name" value="PDZ domain-like"/>
    <property type="match status" value="1"/>
</dbReference>
<gene>
    <name evidence="3" type="ORF">ACPOL_6459</name>
</gene>
<dbReference type="Gene3D" id="1.10.390.10">
    <property type="entry name" value="Neutral Protease Domain 2"/>
    <property type="match status" value="1"/>
</dbReference>
<dbReference type="RefSeq" id="WP_114210311.1">
    <property type="nucleotide sequence ID" value="NZ_CP030840.1"/>
</dbReference>
<organism evidence="3 4">
    <name type="scientific">Acidisarcina polymorpha</name>
    <dbReference type="NCBI Taxonomy" id="2211140"/>
    <lineage>
        <taxon>Bacteria</taxon>
        <taxon>Pseudomonadati</taxon>
        <taxon>Acidobacteriota</taxon>
        <taxon>Terriglobia</taxon>
        <taxon>Terriglobales</taxon>
        <taxon>Acidobacteriaceae</taxon>
        <taxon>Acidisarcina</taxon>
    </lineage>
</organism>
<evidence type="ECO:0000259" key="2">
    <source>
        <dbReference type="Pfam" id="PF17899"/>
    </source>
</evidence>
<dbReference type="InterPro" id="IPR007963">
    <property type="entry name" value="Peptidase_M61_catalytic"/>
</dbReference>
<dbReference type="Pfam" id="PF05299">
    <property type="entry name" value="Peptidase_M61"/>
    <property type="match status" value="1"/>
</dbReference>
<dbReference type="Gene3D" id="2.60.40.3650">
    <property type="match status" value="1"/>
</dbReference>
<evidence type="ECO:0000313" key="4">
    <source>
        <dbReference type="Proteomes" id="UP000253606"/>
    </source>
</evidence>
<evidence type="ECO:0000313" key="3">
    <source>
        <dbReference type="EMBL" id="AXC15685.1"/>
    </source>
</evidence>
<dbReference type="EMBL" id="CP030840">
    <property type="protein sequence ID" value="AXC15685.1"/>
    <property type="molecule type" value="Genomic_DNA"/>
</dbReference>
<dbReference type="AlphaFoldDB" id="A0A2Z5GAP8"/>
<feature type="domain" description="Peptidase M61 catalytic" evidence="1">
    <location>
        <begin position="338"/>
        <end position="454"/>
    </location>
</feature>
<dbReference type="KEGG" id="abas:ACPOL_6459"/>